<reference evidence="2 3" key="1">
    <citation type="submission" date="2015-10" db="EMBL/GenBank/DDBJ databases">
        <title>Draft genome sequence of Streptomyces corchorusii DSM 40340, type strain for the species Streptomyces corchorusii.</title>
        <authorList>
            <person name="Ruckert C."/>
            <person name="Winkler A."/>
            <person name="Kalinowski J."/>
            <person name="Kampfer P."/>
            <person name="Glaeser S."/>
        </authorList>
    </citation>
    <scope>NUCLEOTIDE SEQUENCE [LARGE SCALE GENOMIC DNA]</scope>
    <source>
        <strain evidence="2 3">DSM 40340</strain>
    </source>
</reference>
<organism evidence="2 3">
    <name type="scientific">Streptomyces corchorusii</name>
    <name type="common">Streptomyces chibaensis</name>
    <dbReference type="NCBI Taxonomy" id="1903"/>
    <lineage>
        <taxon>Bacteria</taxon>
        <taxon>Bacillati</taxon>
        <taxon>Actinomycetota</taxon>
        <taxon>Actinomycetes</taxon>
        <taxon>Kitasatosporales</taxon>
        <taxon>Streptomycetaceae</taxon>
        <taxon>Streptomyces</taxon>
    </lineage>
</organism>
<proteinExistence type="predicted"/>
<comment type="caution">
    <text evidence="2">The sequence shown here is derived from an EMBL/GenBank/DDBJ whole genome shotgun (WGS) entry which is preliminary data.</text>
</comment>
<dbReference type="RefSeq" id="WP_014672547.1">
    <property type="nucleotide sequence ID" value="NZ_KQ948351.1"/>
</dbReference>
<sequence length="114" mass="12597">MSEMDELRRRLEALEARVDEVMAEHTTTRNLAVGSDSDVAALQVQRRADMQVIRALRDTQLEHGKVLEAHTKTLHEHGKLLGALVSGQVAMTEQLQAITDHLGVTPPGQPREQG</sequence>
<gene>
    <name evidence="2" type="ORF">AQJ11_02675</name>
</gene>
<name>A0A101QMH6_STRCK</name>
<evidence type="ECO:0000313" key="2">
    <source>
        <dbReference type="EMBL" id="KUN32451.1"/>
    </source>
</evidence>
<keyword evidence="3" id="KW-1185">Reference proteome</keyword>
<keyword evidence="1" id="KW-0175">Coiled coil</keyword>
<dbReference type="AlphaFoldDB" id="A0A101QMH6"/>
<dbReference type="Proteomes" id="UP000053398">
    <property type="component" value="Unassembled WGS sequence"/>
</dbReference>
<evidence type="ECO:0000256" key="1">
    <source>
        <dbReference type="SAM" id="Coils"/>
    </source>
</evidence>
<accession>A0A101QMH6</accession>
<feature type="coiled-coil region" evidence="1">
    <location>
        <begin position="4"/>
        <end position="31"/>
    </location>
</feature>
<dbReference type="EMBL" id="LMWP01000002">
    <property type="protein sequence ID" value="KUN32451.1"/>
    <property type="molecule type" value="Genomic_DNA"/>
</dbReference>
<evidence type="ECO:0000313" key="3">
    <source>
        <dbReference type="Proteomes" id="UP000053398"/>
    </source>
</evidence>
<protein>
    <submittedName>
        <fullName evidence="2">Uncharacterized protein</fullName>
    </submittedName>
</protein>